<dbReference type="PANTHER" id="PTHR45187">
    <property type="entry name" value="RHODANESE-LIKE DOMAIN-CONTAINING PROTEIN 11, CHLOROPLASTIC"/>
    <property type="match status" value="1"/>
</dbReference>
<dbReference type="PANTHER" id="PTHR45187:SF2">
    <property type="entry name" value="RHODANESE-LIKE DOMAIN-CONTAINING PROTEIN 11, CHLOROPLASTIC"/>
    <property type="match status" value="1"/>
</dbReference>
<sequence length="68" mass="7591">MMDREGKVKLLTPKEAGYAIQLFGKTLLDLRPSTEHEKALVKGRLGSPSLIPILNLTLELFQERSQVA</sequence>
<accession>A0A2U1LVL5</accession>
<comment type="caution">
    <text evidence="1">The sequence shown here is derived from an EMBL/GenBank/DDBJ whole genome shotgun (WGS) entry which is preliminary data.</text>
</comment>
<dbReference type="OrthoDB" id="566238at2759"/>
<name>A0A2U1LVL5_ARTAN</name>
<dbReference type="STRING" id="35608.A0A2U1LVL5"/>
<dbReference type="EMBL" id="PKPP01007558">
    <property type="protein sequence ID" value="PWA53055.1"/>
    <property type="molecule type" value="Genomic_DNA"/>
</dbReference>
<dbReference type="Proteomes" id="UP000245207">
    <property type="component" value="Unassembled WGS sequence"/>
</dbReference>
<protein>
    <submittedName>
        <fullName evidence="1">Rhodanese/Cell cycle control phosphatase superfamily protein</fullName>
    </submittedName>
</protein>
<proteinExistence type="predicted"/>
<organism evidence="1 2">
    <name type="scientific">Artemisia annua</name>
    <name type="common">Sweet wormwood</name>
    <dbReference type="NCBI Taxonomy" id="35608"/>
    <lineage>
        <taxon>Eukaryota</taxon>
        <taxon>Viridiplantae</taxon>
        <taxon>Streptophyta</taxon>
        <taxon>Embryophyta</taxon>
        <taxon>Tracheophyta</taxon>
        <taxon>Spermatophyta</taxon>
        <taxon>Magnoliopsida</taxon>
        <taxon>eudicotyledons</taxon>
        <taxon>Gunneridae</taxon>
        <taxon>Pentapetalae</taxon>
        <taxon>asterids</taxon>
        <taxon>campanulids</taxon>
        <taxon>Asterales</taxon>
        <taxon>Asteraceae</taxon>
        <taxon>Asteroideae</taxon>
        <taxon>Anthemideae</taxon>
        <taxon>Artemisiinae</taxon>
        <taxon>Artemisia</taxon>
    </lineage>
</organism>
<dbReference type="InterPro" id="IPR044664">
    <property type="entry name" value="STR11-like"/>
</dbReference>
<evidence type="ECO:0000313" key="1">
    <source>
        <dbReference type="EMBL" id="PWA53055.1"/>
    </source>
</evidence>
<dbReference type="AlphaFoldDB" id="A0A2U1LVL5"/>
<gene>
    <name evidence="1" type="ORF">CTI12_AA448990</name>
</gene>
<reference evidence="1 2" key="1">
    <citation type="journal article" date="2018" name="Mol. Plant">
        <title>The genome of Artemisia annua provides insight into the evolution of Asteraceae family and artemisinin biosynthesis.</title>
        <authorList>
            <person name="Shen Q."/>
            <person name="Zhang L."/>
            <person name="Liao Z."/>
            <person name="Wang S."/>
            <person name="Yan T."/>
            <person name="Shi P."/>
            <person name="Liu M."/>
            <person name="Fu X."/>
            <person name="Pan Q."/>
            <person name="Wang Y."/>
            <person name="Lv Z."/>
            <person name="Lu X."/>
            <person name="Zhang F."/>
            <person name="Jiang W."/>
            <person name="Ma Y."/>
            <person name="Chen M."/>
            <person name="Hao X."/>
            <person name="Li L."/>
            <person name="Tang Y."/>
            <person name="Lv G."/>
            <person name="Zhou Y."/>
            <person name="Sun X."/>
            <person name="Brodelius P.E."/>
            <person name="Rose J.K.C."/>
            <person name="Tang K."/>
        </authorList>
    </citation>
    <scope>NUCLEOTIDE SEQUENCE [LARGE SCALE GENOMIC DNA]</scope>
    <source>
        <strain evidence="2">cv. Huhao1</strain>
        <tissue evidence="1">Leaf</tissue>
    </source>
</reference>
<keyword evidence="2" id="KW-1185">Reference proteome</keyword>
<evidence type="ECO:0000313" key="2">
    <source>
        <dbReference type="Proteomes" id="UP000245207"/>
    </source>
</evidence>